<comment type="caution">
    <text evidence="2">The sequence shown here is derived from an EMBL/GenBank/DDBJ whole genome shotgun (WGS) entry which is preliminary data.</text>
</comment>
<accession>A0A835DDC4</accession>
<protein>
    <recommendedName>
        <fullName evidence="1">DUF659 domain-containing protein</fullName>
    </recommendedName>
</protein>
<dbReference type="InterPro" id="IPR007021">
    <property type="entry name" value="DUF659"/>
</dbReference>
<dbReference type="InterPro" id="IPR012337">
    <property type="entry name" value="RNaseH-like_sf"/>
</dbReference>
<dbReference type="Proteomes" id="UP000655225">
    <property type="component" value="Unassembled WGS sequence"/>
</dbReference>
<sequence length="400" mass="46329">MDLVERRGQQCSSVDDDMLEKFHKMEDAAQTKKALKEASSGSSANIPLPKFEDFGKKKTSSGISKSFNVVARDELDHLIARTFYASDLSFNLIRLRTTLLQAEKANVKLHIKSIRQSWTRKGVSIVSDGWTDSNRKRSLINFMATSENGPVFLKVVDATEEVNRLKNKDMTERYKQFKWIGQIDEEAKLIRNFVVNHSAAFTIYNKYSKLKLLGVTETRFASTLILVTRIFQVKSDLQCMVIDEEFSETIVSMLRVADTDTPMLHLVYEKWDSMIEEIRKRVFRHEKKNTLSNESKFYDEVHEILVRRWNKSSTLLHCLAHSLNPKYYSNEWLAKGIGRVPPNLDEEISAGRNACFERLFSSITMLRKVREEYGKFAAAISYFGRWEALSEWYTINPLAW</sequence>
<dbReference type="OMA" id="WYTINPL"/>
<evidence type="ECO:0000313" key="2">
    <source>
        <dbReference type="EMBL" id="KAF8400143.1"/>
    </source>
</evidence>
<dbReference type="AlphaFoldDB" id="A0A835DDC4"/>
<feature type="domain" description="DUF659" evidence="1">
    <location>
        <begin position="94"/>
        <end position="164"/>
    </location>
</feature>
<name>A0A835DDC4_TETSI</name>
<gene>
    <name evidence="2" type="ORF">HHK36_013439</name>
</gene>
<proteinExistence type="predicted"/>
<dbReference type="OrthoDB" id="2403176at2759"/>
<dbReference type="SUPFAM" id="SSF53098">
    <property type="entry name" value="Ribonuclease H-like"/>
    <property type="match status" value="1"/>
</dbReference>
<dbReference type="PANTHER" id="PTHR32166">
    <property type="entry name" value="OSJNBA0013A04.12 PROTEIN"/>
    <property type="match status" value="1"/>
</dbReference>
<organism evidence="2 3">
    <name type="scientific">Tetracentron sinense</name>
    <name type="common">Spur-leaf</name>
    <dbReference type="NCBI Taxonomy" id="13715"/>
    <lineage>
        <taxon>Eukaryota</taxon>
        <taxon>Viridiplantae</taxon>
        <taxon>Streptophyta</taxon>
        <taxon>Embryophyta</taxon>
        <taxon>Tracheophyta</taxon>
        <taxon>Spermatophyta</taxon>
        <taxon>Magnoliopsida</taxon>
        <taxon>Trochodendrales</taxon>
        <taxon>Trochodendraceae</taxon>
        <taxon>Tetracentron</taxon>
    </lineage>
</organism>
<reference evidence="2 3" key="1">
    <citation type="submission" date="2020-04" db="EMBL/GenBank/DDBJ databases">
        <title>Plant Genome Project.</title>
        <authorList>
            <person name="Zhang R.-G."/>
        </authorList>
    </citation>
    <scope>NUCLEOTIDE SEQUENCE [LARGE SCALE GENOMIC DNA]</scope>
    <source>
        <strain evidence="2">YNK0</strain>
        <tissue evidence="2">Leaf</tissue>
    </source>
</reference>
<keyword evidence="3" id="KW-1185">Reference proteome</keyword>
<evidence type="ECO:0000259" key="1">
    <source>
        <dbReference type="Pfam" id="PF04937"/>
    </source>
</evidence>
<dbReference type="Pfam" id="PF04937">
    <property type="entry name" value="DUF659"/>
    <property type="match status" value="1"/>
</dbReference>
<dbReference type="EMBL" id="JABCRI010000009">
    <property type="protein sequence ID" value="KAF8400143.1"/>
    <property type="molecule type" value="Genomic_DNA"/>
</dbReference>
<dbReference type="PANTHER" id="PTHR32166:SF123">
    <property type="entry name" value="BED-TYPE DOMAIN-CONTAINING PROTEIN"/>
    <property type="match status" value="1"/>
</dbReference>
<evidence type="ECO:0000313" key="3">
    <source>
        <dbReference type="Proteomes" id="UP000655225"/>
    </source>
</evidence>